<evidence type="ECO:0000313" key="1">
    <source>
        <dbReference type="EMBL" id="MPM69421.1"/>
    </source>
</evidence>
<comment type="caution">
    <text evidence="1">The sequence shown here is derived from an EMBL/GenBank/DDBJ whole genome shotgun (WGS) entry which is preliminary data.</text>
</comment>
<protein>
    <submittedName>
        <fullName evidence="1">Uncharacterized protein</fullName>
    </submittedName>
</protein>
<reference evidence="1" key="1">
    <citation type="submission" date="2019-08" db="EMBL/GenBank/DDBJ databases">
        <authorList>
            <person name="Kucharzyk K."/>
            <person name="Murdoch R.W."/>
            <person name="Higgins S."/>
            <person name="Loffler F."/>
        </authorList>
    </citation>
    <scope>NUCLEOTIDE SEQUENCE</scope>
</reference>
<gene>
    <name evidence="1" type="ORF">SDC9_116366</name>
</gene>
<sequence>MRGQFVGHHLHGLPEAGQPQGEFLLGRLVHHRDDAPGQLPSGGFAQDARAPRVRVLQIGSGVAGGLGHPLRVEDVVLLQAVRQVGVLDRGQRDLGGRMLLGGVQEAFEGDGAAVTSLDRGAAGPQHHAEADVLRLHIVRQVSGHPGDGEDQLKVVCLPGVGDVDDAFGTQLVHPEADRGHIGGVVAVASGRVADDRRSVEAIHEDHQGPAVLDGDAAGLQIIGDLAEHLVVGGLPRHVLVGEQHIHPLVGAVEPGQRDLDQALPRGPGLRIARLQLHDPLTGAFGERLVLIEMGVGAPVERFGAGQIEGVQIEHLVGDLLDQHAELASPVTDVVLGEHSVSLSAQHPVETVADDGRPQVTDVHLLGHVR</sequence>
<name>A0A645BXP4_9ZZZZ</name>
<proteinExistence type="predicted"/>
<dbReference type="EMBL" id="VSSQ01022861">
    <property type="protein sequence ID" value="MPM69421.1"/>
    <property type="molecule type" value="Genomic_DNA"/>
</dbReference>
<accession>A0A645BXP4</accession>
<organism evidence="1">
    <name type="scientific">bioreactor metagenome</name>
    <dbReference type="NCBI Taxonomy" id="1076179"/>
    <lineage>
        <taxon>unclassified sequences</taxon>
        <taxon>metagenomes</taxon>
        <taxon>ecological metagenomes</taxon>
    </lineage>
</organism>
<dbReference type="AlphaFoldDB" id="A0A645BXP4"/>